<dbReference type="EMBL" id="JWSP02000004">
    <property type="protein sequence ID" value="PNO34489.1"/>
    <property type="molecule type" value="Genomic_DNA"/>
</dbReference>
<sequence length="203" mass="22492">MTGFGALRQFLSQILSPPVAYVPGSLLLHIDGNLRPLRNISASADVLCYMLHTGVQIHITEKALPLHDALFIQSRFTVTGTADPECAPGELKITKRRITGSKNDALKWKSTTPRAIPALSDTLKKHPDILSLLCRLHFHTLTLDVARGRWEMIIEPVEASMTISGGSGRQYHSFNPTQRYTLLALADAVHEQLTHVRSSHINE</sequence>
<organism evidence="1 2">
    <name type="scientific">Salmonella enterica subsp. houtenae serovar 50:g,z51:-</name>
    <dbReference type="NCBI Taxonomy" id="1173947"/>
    <lineage>
        <taxon>Bacteria</taxon>
        <taxon>Pseudomonadati</taxon>
        <taxon>Pseudomonadota</taxon>
        <taxon>Gammaproteobacteria</taxon>
        <taxon>Enterobacterales</taxon>
        <taxon>Enterobacteriaceae</taxon>
        <taxon>Salmonella</taxon>
    </lineage>
</organism>
<evidence type="ECO:0000313" key="1">
    <source>
        <dbReference type="EMBL" id="PNO34489.1"/>
    </source>
</evidence>
<reference evidence="2" key="1">
    <citation type="submission" date="2017-12" db="EMBL/GenBank/DDBJ databases">
        <title>FDA dAtabase for Regulatory Grade micrObial Sequences (FDA-ARGOS): Supporting development and validation of Infectious Disease Dx tests.</title>
        <authorList>
            <person name="Sichtig H."/>
            <person name="Tallon L."/>
            <person name="Sadzewicz L."/>
            <person name="Sengamalay N."/>
            <person name="Nagaraj S."/>
            <person name="Vavikolanu K."/>
            <person name="Aluvathingal J."/>
            <person name="Nadendla S."/>
            <person name="Pirone D.C."/>
            <person name="Hoffman M."/>
            <person name="Muruvanda T."/>
            <person name="Allard M."/>
            <person name="Evans P."/>
        </authorList>
    </citation>
    <scope>NUCLEOTIDE SEQUENCE [LARGE SCALE GENOMIC DNA]</scope>
    <source>
        <strain evidence="2">FDAARGOS_55</strain>
    </source>
</reference>
<evidence type="ECO:0000313" key="2">
    <source>
        <dbReference type="Proteomes" id="UP000236163"/>
    </source>
</evidence>
<dbReference type="Pfam" id="PF11354">
    <property type="entry name" value="DUF3156"/>
    <property type="match status" value="1"/>
</dbReference>
<name>A0A2K0JGU9_SALHO</name>
<gene>
    <name evidence="1" type="ORF">RK55_015745</name>
</gene>
<comment type="caution">
    <text evidence="1">The sequence shown here is derived from an EMBL/GenBank/DDBJ whole genome shotgun (WGS) entry which is preliminary data.</text>
</comment>
<accession>A0A2K0JGU9</accession>
<dbReference type="InterPro" id="IPR021500">
    <property type="entry name" value="DUF3156"/>
</dbReference>
<dbReference type="AlphaFoldDB" id="A0A2K0JGU9"/>
<protein>
    <submittedName>
        <fullName evidence="1">DUF3156 domain-containing protein</fullName>
    </submittedName>
</protein>
<proteinExistence type="predicted"/>
<dbReference type="Proteomes" id="UP000236163">
    <property type="component" value="Unassembled WGS sequence"/>
</dbReference>